<dbReference type="InterPro" id="IPR012337">
    <property type="entry name" value="RNaseH-like_sf"/>
</dbReference>
<comment type="subcellular location">
    <subcellularLocation>
        <location evidence="1">Nucleus</location>
    </subcellularLocation>
</comment>
<evidence type="ECO:0000256" key="9">
    <source>
        <dbReference type="SAM" id="MobiDB-lite"/>
    </source>
</evidence>
<dbReference type="Pfam" id="PF00570">
    <property type="entry name" value="HRDC"/>
    <property type="match status" value="1"/>
</dbReference>
<evidence type="ECO:0000313" key="11">
    <source>
        <dbReference type="EMBL" id="CAI6338902.1"/>
    </source>
</evidence>
<dbReference type="PANTHER" id="PTHR12124:SF47">
    <property type="entry name" value="EXOSOME COMPONENT 10"/>
    <property type="match status" value="1"/>
</dbReference>
<dbReference type="InterPro" id="IPR049559">
    <property type="entry name" value="Rrp6p-like_exo"/>
</dbReference>
<dbReference type="Proteomes" id="UP001152607">
    <property type="component" value="Unassembled WGS sequence"/>
</dbReference>
<comment type="similarity">
    <text evidence="8">Belongs to the exosome component 10/RRP6 family.</text>
</comment>
<feature type="region of interest" description="Disordered" evidence="9">
    <location>
        <begin position="741"/>
        <end position="799"/>
    </location>
</feature>
<dbReference type="GO" id="GO:0071038">
    <property type="term" value="P:TRAMP-dependent tRNA surveillance pathway"/>
    <property type="evidence" value="ECO:0007669"/>
    <property type="project" value="TreeGrafter"/>
</dbReference>
<dbReference type="GO" id="GO:0000176">
    <property type="term" value="C:nuclear exosome (RNase complex)"/>
    <property type="evidence" value="ECO:0007669"/>
    <property type="project" value="InterPro"/>
</dbReference>
<dbReference type="GO" id="GO:0071051">
    <property type="term" value="P:poly(A)-dependent snoRNA 3'-end processing"/>
    <property type="evidence" value="ECO:0007669"/>
    <property type="project" value="TreeGrafter"/>
</dbReference>
<dbReference type="InterPro" id="IPR002562">
    <property type="entry name" value="3'-5'_exonuclease_dom"/>
</dbReference>
<keyword evidence="5" id="KW-0271">Exosome</keyword>
<dbReference type="InterPro" id="IPR036397">
    <property type="entry name" value="RNaseH_sf"/>
</dbReference>
<protein>
    <recommendedName>
        <fullName evidence="10">HRDC domain-containing protein</fullName>
    </recommendedName>
</protein>
<dbReference type="SUPFAM" id="SSF47819">
    <property type="entry name" value="HRDC-like"/>
    <property type="match status" value="1"/>
</dbReference>
<proteinExistence type="inferred from homology"/>
<keyword evidence="4" id="KW-0378">Hydrolase</keyword>
<dbReference type="Gene3D" id="1.10.150.80">
    <property type="entry name" value="HRDC domain"/>
    <property type="match status" value="1"/>
</dbReference>
<dbReference type="GO" id="GO:0071036">
    <property type="term" value="P:nuclear polyadenylation-dependent snoRNA catabolic process"/>
    <property type="evidence" value="ECO:0007669"/>
    <property type="project" value="TreeGrafter"/>
</dbReference>
<dbReference type="Gene3D" id="3.30.420.10">
    <property type="entry name" value="Ribonuclease H-like superfamily/Ribonuclease H"/>
    <property type="match status" value="1"/>
</dbReference>
<dbReference type="GO" id="GO:0000467">
    <property type="term" value="P:exonucleolytic trimming to generate mature 3'-end of 5.8S rRNA from tricistronic rRNA transcript (SSU-rRNA, 5.8S rRNA, LSU-rRNA)"/>
    <property type="evidence" value="ECO:0007669"/>
    <property type="project" value="InterPro"/>
</dbReference>
<dbReference type="InterPro" id="IPR045092">
    <property type="entry name" value="Rrp6-like"/>
</dbReference>
<dbReference type="PANTHER" id="PTHR12124">
    <property type="entry name" value="POLYMYOSITIS/SCLERODERMA AUTOANTIGEN-RELATED"/>
    <property type="match status" value="1"/>
</dbReference>
<organism evidence="11 12">
    <name type="scientific">Periconia digitata</name>
    <dbReference type="NCBI Taxonomy" id="1303443"/>
    <lineage>
        <taxon>Eukaryota</taxon>
        <taxon>Fungi</taxon>
        <taxon>Dikarya</taxon>
        <taxon>Ascomycota</taxon>
        <taxon>Pezizomycotina</taxon>
        <taxon>Dothideomycetes</taxon>
        <taxon>Pleosporomycetidae</taxon>
        <taxon>Pleosporales</taxon>
        <taxon>Massarineae</taxon>
        <taxon>Periconiaceae</taxon>
        <taxon>Periconia</taxon>
    </lineage>
</organism>
<dbReference type="GO" id="GO:0000166">
    <property type="term" value="F:nucleotide binding"/>
    <property type="evidence" value="ECO:0007669"/>
    <property type="project" value="InterPro"/>
</dbReference>
<dbReference type="InterPro" id="IPR002121">
    <property type="entry name" value="HRDC_dom"/>
</dbReference>
<dbReference type="PROSITE" id="PS50967">
    <property type="entry name" value="HRDC"/>
    <property type="match status" value="1"/>
</dbReference>
<keyword evidence="3" id="KW-0540">Nuclease</keyword>
<dbReference type="Pfam" id="PF08066">
    <property type="entry name" value="PMC2NT"/>
    <property type="match status" value="1"/>
</dbReference>
<keyword evidence="12" id="KW-1185">Reference proteome</keyword>
<gene>
    <name evidence="11" type="ORF">PDIGIT_LOCUS12038</name>
</gene>
<reference evidence="11" key="1">
    <citation type="submission" date="2023-01" db="EMBL/GenBank/DDBJ databases">
        <authorList>
            <person name="Van Ghelder C."/>
            <person name="Rancurel C."/>
        </authorList>
    </citation>
    <scope>NUCLEOTIDE SEQUENCE</scope>
    <source>
        <strain evidence="11">CNCM I-4278</strain>
    </source>
</reference>
<dbReference type="GO" id="GO:0071035">
    <property type="term" value="P:nuclear polyadenylation-dependent rRNA catabolic process"/>
    <property type="evidence" value="ECO:0007669"/>
    <property type="project" value="TreeGrafter"/>
</dbReference>
<feature type="compositionally biased region" description="Polar residues" evidence="9">
    <location>
        <begin position="547"/>
        <end position="557"/>
    </location>
</feature>
<evidence type="ECO:0000256" key="3">
    <source>
        <dbReference type="ARBA" id="ARBA00022722"/>
    </source>
</evidence>
<feature type="region of interest" description="Disordered" evidence="9">
    <location>
        <begin position="538"/>
        <end position="563"/>
    </location>
</feature>
<evidence type="ECO:0000313" key="12">
    <source>
        <dbReference type="Proteomes" id="UP001152607"/>
    </source>
</evidence>
<dbReference type="GO" id="GO:0000175">
    <property type="term" value="F:3'-5'-RNA exonuclease activity"/>
    <property type="evidence" value="ECO:0007669"/>
    <property type="project" value="InterPro"/>
</dbReference>
<dbReference type="Pfam" id="PF01612">
    <property type="entry name" value="DNA_pol_A_exo1"/>
    <property type="match status" value="1"/>
</dbReference>
<dbReference type="SMART" id="SM00474">
    <property type="entry name" value="35EXOc"/>
    <property type="match status" value="1"/>
</dbReference>
<evidence type="ECO:0000256" key="8">
    <source>
        <dbReference type="ARBA" id="ARBA00043957"/>
    </source>
</evidence>
<dbReference type="AlphaFoldDB" id="A0A9W4XY21"/>
<accession>A0A9W4XY21</accession>
<evidence type="ECO:0000256" key="4">
    <source>
        <dbReference type="ARBA" id="ARBA00022801"/>
    </source>
</evidence>
<dbReference type="GO" id="GO:0071037">
    <property type="term" value="P:nuclear polyadenylation-dependent snRNA catabolic process"/>
    <property type="evidence" value="ECO:0007669"/>
    <property type="project" value="TreeGrafter"/>
</dbReference>
<dbReference type="InterPro" id="IPR012588">
    <property type="entry name" value="Exosome-assoc_fac_Rrp6_N"/>
</dbReference>
<keyword evidence="6" id="KW-0269">Exonuclease</keyword>
<dbReference type="FunFam" id="1.10.150.80:FF:000001">
    <property type="entry name" value="Putative exosome component 10"/>
    <property type="match status" value="1"/>
</dbReference>
<keyword evidence="7" id="KW-0539">Nucleus</keyword>
<dbReference type="EMBL" id="CAOQHR010000008">
    <property type="protein sequence ID" value="CAI6338902.1"/>
    <property type="molecule type" value="Genomic_DNA"/>
</dbReference>
<dbReference type="GO" id="GO:0071040">
    <property type="term" value="P:nuclear polyadenylation-dependent antisense transcript catabolic process"/>
    <property type="evidence" value="ECO:0007669"/>
    <property type="project" value="TreeGrafter"/>
</dbReference>
<dbReference type="InterPro" id="IPR044876">
    <property type="entry name" value="HRDC_dom_sf"/>
</dbReference>
<dbReference type="GO" id="GO:0005730">
    <property type="term" value="C:nucleolus"/>
    <property type="evidence" value="ECO:0007669"/>
    <property type="project" value="TreeGrafter"/>
</dbReference>
<dbReference type="OrthoDB" id="2250022at2759"/>
<sequence length="799" mass="90197">MDSFKTLQDSISAALKSTTHSATRISGADLAFQRSLNPDAGDALDGQNARLLRLAQRLLENAAASPDAVGPTLSDVESIDNNWRAVVDVIDSLLEKADTSLDEYTGVVKRLSPGADLAMPAAKTRPNPARPQDKFIDKPQLSFIHKPMNNETGGFRPLMSTKPHAQVPLAECLKTFKDSHGREQYPHPYQTEIEKYEYPSTLYEQSTPIPYQPFEKTSATYVDTPEAVALMLAELKTAREIAVDLEHHDSRTYIGMVSLMQISTRDKDWIVDTLKPWRRQLECLNEVFADPNILKVLQGAYMDIIWLQRDLGLYVVGLFDTYHAARALGYPSAGLGYMLDKFVNFKAQKQHQLADWRVRPLTPELFDYARADTHFLLYIFDNIRNELVEKSNFEDPERNKVDYVLQKSKEVALQRYEHPVYDIEFGSGRSGWYNVLTRVSVQFDPQQFAVFRAVHKWRDDLGRKEDESPLFILQNHGLLSISRAMPEDKATLISTIQHVSHILRPNMDSLVSVIREAKSEGLHGPDMNVTLQRISDKRDAEREKNLQQRAQSASTPVKATPVVSKPTPLGFTAQHPPSFVAGETPRATNSQFWGSLWSNKPNEQRRSFSSQDINLALPLPPLTAEIFADNKHIEEPSPSLTKLTFIPKDERPAEDERTDIFVVKQLGGRKRKLGEAAEESAETSTLDPMVDDEIMLDEEDSDAIKRKEKAARKAAKKAKKEKERAAALDYDNEDDEVFDYANAPSVLHARDAERKTGKKDRKDKKKDASFNPYAKLADVPKGMARSQKEKSGKSKTFNS</sequence>
<comment type="caution">
    <text evidence="11">The sequence shown here is derived from an EMBL/GenBank/DDBJ whole genome shotgun (WGS) entry which is preliminary data.</text>
</comment>
<evidence type="ECO:0000259" key="10">
    <source>
        <dbReference type="PROSITE" id="PS50967"/>
    </source>
</evidence>
<evidence type="ECO:0000256" key="2">
    <source>
        <dbReference type="ARBA" id="ARBA00022552"/>
    </source>
</evidence>
<dbReference type="InterPro" id="IPR010997">
    <property type="entry name" value="HRDC-like_sf"/>
</dbReference>
<evidence type="ECO:0000256" key="7">
    <source>
        <dbReference type="ARBA" id="ARBA00023242"/>
    </source>
</evidence>
<evidence type="ECO:0000256" key="6">
    <source>
        <dbReference type="ARBA" id="ARBA00022839"/>
    </source>
</evidence>
<feature type="domain" description="HRDC" evidence="10">
    <location>
        <begin position="444"/>
        <end position="524"/>
    </location>
</feature>
<dbReference type="GO" id="GO:0071044">
    <property type="term" value="P:histone mRNA catabolic process"/>
    <property type="evidence" value="ECO:0007669"/>
    <property type="project" value="TreeGrafter"/>
</dbReference>
<evidence type="ECO:0000256" key="1">
    <source>
        <dbReference type="ARBA" id="ARBA00004123"/>
    </source>
</evidence>
<dbReference type="CDD" id="cd06147">
    <property type="entry name" value="Rrp6p_like_exo"/>
    <property type="match status" value="1"/>
</dbReference>
<feature type="region of interest" description="Disordered" evidence="9">
    <location>
        <begin position="715"/>
        <end position="734"/>
    </location>
</feature>
<dbReference type="SUPFAM" id="SSF53098">
    <property type="entry name" value="Ribonuclease H-like"/>
    <property type="match status" value="1"/>
</dbReference>
<dbReference type="GO" id="GO:0003727">
    <property type="term" value="F:single-stranded RNA binding"/>
    <property type="evidence" value="ECO:0007669"/>
    <property type="project" value="TreeGrafter"/>
</dbReference>
<dbReference type="FunFam" id="3.30.420.10:FF:000059">
    <property type="entry name" value="Exosome complex exonuclease Rrp6"/>
    <property type="match status" value="1"/>
</dbReference>
<name>A0A9W4XY21_9PLEO</name>
<dbReference type="GO" id="GO:0071039">
    <property type="term" value="P:nuclear polyadenylation-dependent CUT catabolic process"/>
    <property type="evidence" value="ECO:0007669"/>
    <property type="project" value="TreeGrafter"/>
</dbReference>
<keyword evidence="2" id="KW-0698">rRNA processing</keyword>
<evidence type="ECO:0000256" key="5">
    <source>
        <dbReference type="ARBA" id="ARBA00022835"/>
    </source>
</evidence>